<protein>
    <submittedName>
        <fullName evidence="1">Uncharacterized protein m393R</fullName>
    </submittedName>
</protein>
<gene>
    <name evidence="1" type="primary">m393R</name>
    <name evidence="1" type="ORF">MT325_m393R</name>
</gene>
<organism evidence="1 2">
    <name type="scientific">Paramecium bursaria Chlorella virus MT325</name>
    <name type="common">PBCV-MT325</name>
    <dbReference type="NCBI Taxonomy" id="346932"/>
    <lineage>
        <taxon>Viruses</taxon>
        <taxon>Varidnaviria</taxon>
        <taxon>Bamfordvirae</taxon>
        <taxon>Nucleocytoviricota</taxon>
        <taxon>Megaviricetes</taxon>
        <taxon>Algavirales</taxon>
        <taxon>Phycodnaviridae</taxon>
        <taxon>Chlorovirus</taxon>
        <taxon>Chlorovirus conductrix</taxon>
        <taxon>Paramecium bursaria Chlorella virus A1</taxon>
    </lineage>
</organism>
<dbReference type="Proteomes" id="UP000246715">
    <property type="component" value="Segment"/>
</dbReference>
<evidence type="ECO:0000313" key="2">
    <source>
        <dbReference type="Proteomes" id="UP000246715"/>
    </source>
</evidence>
<organismHost>
    <name type="scientific">Paramecium bursaria</name>
    <dbReference type="NCBI Taxonomy" id="74790"/>
</organismHost>
<sequence length="73" mass="8627">MKSILGMLGMPHIRHWAHTQLSWDIIRMTAWKTFCKTLEVAKSMIIFPGWTRLWSRMAFHSSDPCLMCQRMTS</sequence>
<name>A7IUC3_PBCVM</name>
<evidence type="ECO:0000313" key="1">
    <source>
        <dbReference type="EMBL" id="ABT13947.1"/>
    </source>
</evidence>
<reference evidence="1 2" key="1">
    <citation type="journal article" date="2007" name="Virology">
        <title>Sequence and annotation of the 314-kb MT325 and the 321-kb FR483 viruses that infect Chlorella Pbi.</title>
        <authorList>
            <person name="Fitzgerald L.A."/>
            <person name="Graves M.V."/>
            <person name="Li X."/>
            <person name="Feldblyum T."/>
            <person name="Hartigan J."/>
            <person name="Van Etten J.L."/>
        </authorList>
    </citation>
    <scope>NUCLEOTIDE SEQUENCE [LARGE SCALE GENOMIC DNA]</scope>
    <source>
        <strain evidence="1 2">MT325</strain>
    </source>
</reference>
<accession>A7IUC3</accession>
<proteinExistence type="predicted"/>
<dbReference type="EMBL" id="DQ491001">
    <property type="protein sequence ID" value="ABT13947.1"/>
    <property type="molecule type" value="Genomic_DNA"/>
</dbReference>